<gene>
    <name evidence="12" type="ORF">DdX_05613</name>
</gene>
<dbReference type="AlphaFoldDB" id="A0AAD4NB24"/>
<dbReference type="GO" id="GO:0000786">
    <property type="term" value="C:nucleosome"/>
    <property type="evidence" value="ECO:0007669"/>
    <property type="project" value="UniProtKB-KW"/>
</dbReference>
<evidence type="ECO:0000256" key="8">
    <source>
        <dbReference type="ARBA" id="ARBA00023269"/>
    </source>
</evidence>
<dbReference type="PRINTS" id="PR00620">
    <property type="entry name" value="HISTONEH2A"/>
</dbReference>
<dbReference type="GO" id="GO:0005634">
    <property type="term" value="C:nucleus"/>
    <property type="evidence" value="ECO:0007669"/>
    <property type="project" value="UniProtKB-SubCell"/>
</dbReference>
<sequence>MVGKAKIKTGGKAKVEMKPTQVSRSARAGLCFPVGRVHRLLKKNSATARVGSTAAIYCASILEYITAEVIELAGNAAKDLKVKRITPRHLQLAIRGDEELDQMVKATIAGGGVVPHVHKFLFDGKKKLMAVRKPSMSKDLMSPSISNNMNVSKNSLS</sequence>
<dbReference type="EMBL" id="JAKKPZ010000006">
    <property type="protein sequence ID" value="KAI1720230.1"/>
    <property type="molecule type" value="Genomic_DNA"/>
</dbReference>
<dbReference type="InterPro" id="IPR002119">
    <property type="entry name" value="Histone_H2A"/>
</dbReference>
<keyword evidence="8 9" id="KW-0544">Nucleosome core</keyword>
<dbReference type="GO" id="GO:0030527">
    <property type="term" value="F:structural constituent of chromatin"/>
    <property type="evidence" value="ECO:0007669"/>
    <property type="project" value="InterPro"/>
</dbReference>
<evidence type="ECO:0000256" key="5">
    <source>
        <dbReference type="ARBA" id="ARBA00022499"/>
    </source>
</evidence>
<evidence type="ECO:0000313" key="13">
    <source>
        <dbReference type="Proteomes" id="UP001201812"/>
    </source>
</evidence>
<dbReference type="GO" id="GO:0046982">
    <property type="term" value="F:protein heterodimerization activity"/>
    <property type="evidence" value="ECO:0007669"/>
    <property type="project" value="InterPro"/>
</dbReference>
<evidence type="ECO:0000259" key="10">
    <source>
        <dbReference type="Pfam" id="PF00125"/>
    </source>
</evidence>
<comment type="similarity">
    <text evidence="3 9">Belongs to the histone H2A family.</text>
</comment>
<dbReference type="InterPro" id="IPR007125">
    <property type="entry name" value="H2A/H2B/H3"/>
</dbReference>
<keyword evidence="5" id="KW-1017">Isopeptide bond</keyword>
<dbReference type="SUPFAM" id="SSF47113">
    <property type="entry name" value="Histone-fold"/>
    <property type="match status" value="1"/>
</dbReference>
<evidence type="ECO:0000256" key="7">
    <source>
        <dbReference type="ARBA" id="ARBA00023242"/>
    </source>
</evidence>
<comment type="subunit">
    <text evidence="9">The nucleosome is a histone octamer containing two molecules each of H2A, H2B, H3 and H4 assembled in one H3-H4 heterotetramer and two H2A-H2B heterodimers. The octamer wraps approximately 147 bp of DNA.</text>
</comment>
<dbReference type="SMART" id="SM00414">
    <property type="entry name" value="H2A"/>
    <property type="match status" value="1"/>
</dbReference>
<evidence type="ECO:0000313" key="12">
    <source>
        <dbReference type="EMBL" id="KAI1720230.1"/>
    </source>
</evidence>
<dbReference type="Gene3D" id="1.10.20.10">
    <property type="entry name" value="Histone, subunit A"/>
    <property type="match status" value="1"/>
</dbReference>
<evidence type="ECO:0000256" key="6">
    <source>
        <dbReference type="ARBA" id="ARBA00023125"/>
    </source>
</evidence>
<feature type="domain" description="Core Histone H2A/H2B/H3" evidence="10">
    <location>
        <begin position="18"/>
        <end position="96"/>
    </location>
</feature>
<dbReference type="GO" id="GO:0003677">
    <property type="term" value="F:DNA binding"/>
    <property type="evidence" value="ECO:0007669"/>
    <property type="project" value="UniProtKB-KW"/>
</dbReference>
<keyword evidence="4 9" id="KW-0158">Chromosome</keyword>
<comment type="caution">
    <text evidence="12">The sequence shown here is derived from an EMBL/GenBank/DDBJ whole genome shotgun (WGS) entry which is preliminary data.</text>
</comment>
<keyword evidence="13" id="KW-1185">Reference proteome</keyword>
<dbReference type="InterPro" id="IPR032458">
    <property type="entry name" value="Histone_H2A_CS"/>
</dbReference>
<protein>
    <recommendedName>
        <fullName evidence="9">Histone H2A</fullName>
    </recommendedName>
</protein>
<proteinExistence type="inferred from homology"/>
<dbReference type="InterPro" id="IPR009072">
    <property type="entry name" value="Histone-fold"/>
</dbReference>
<evidence type="ECO:0000256" key="4">
    <source>
        <dbReference type="ARBA" id="ARBA00022454"/>
    </source>
</evidence>
<dbReference type="FunFam" id="1.10.20.10:FF:000005">
    <property type="entry name" value="Histone H2A"/>
    <property type="match status" value="1"/>
</dbReference>
<evidence type="ECO:0000256" key="3">
    <source>
        <dbReference type="ARBA" id="ARBA00010691"/>
    </source>
</evidence>
<keyword evidence="6 9" id="KW-0238">DNA-binding</keyword>
<evidence type="ECO:0000259" key="11">
    <source>
        <dbReference type="Pfam" id="PF16211"/>
    </source>
</evidence>
<organism evidence="12 13">
    <name type="scientific">Ditylenchus destructor</name>
    <dbReference type="NCBI Taxonomy" id="166010"/>
    <lineage>
        <taxon>Eukaryota</taxon>
        <taxon>Metazoa</taxon>
        <taxon>Ecdysozoa</taxon>
        <taxon>Nematoda</taxon>
        <taxon>Chromadorea</taxon>
        <taxon>Rhabditida</taxon>
        <taxon>Tylenchina</taxon>
        <taxon>Tylenchomorpha</taxon>
        <taxon>Sphaerularioidea</taxon>
        <taxon>Anguinidae</taxon>
        <taxon>Anguininae</taxon>
        <taxon>Ditylenchus</taxon>
    </lineage>
</organism>
<accession>A0AAD4NB24</accession>
<comment type="subcellular location">
    <subcellularLocation>
        <location evidence="2">Chromosome</location>
    </subcellularLocation>
    <subcellularLocation>
        <location evidence="1 9">Nucleus</location>
    </subcellularLocation>
</comment>
<evidence type="ECO:0000256" key="2">
    <source>
        <dbReference type="ARBA" id="ARBA00004286"/>
    </source>
</evidence>
<evidence type="ECO:0000256" key="9">
    <source>
        <dbReference type="RuleBase" id="RU003767"/>
    </source>
</evidence>
<feature type="domain" description="Histone H2A C-terminal" evidence="11">
    <location>
        <begin position="98"/>
        <end position="126"/>
    </location>
</feature>
<evidence type="ECO:0000256" key="1">
    <source>
        <dbReference type="ARBA" id="ARBA00004123"/>
    </source>
</evidence>
<dbReference type="Pfam" id="PF00125">
    <property type="entry name" value="Histone"/>
    <property type="match status" value="1"/>
</dbReference>
<reference evidence="12" key="1">
    <citation type="submission" date="2022-01" db="EMBL/GenBank/DDBJ databases">
        <title>Genome Sequence Resource for Two Populations of Ditylenchus destructor, the Migratory Endoparasitic Phytonematode.</title>
        <authorList>
            <person name="Zhang H."/>
            <person name="Lin R."/>
            <person name="Xie B."/>
        </authorList>
    </citation>
    <scope>NUCLEOTIDE SEQUENCE</scope>
    <source>
        <strain evidence="12">BazhouSP</strain>
    </source>
</reference>
<dbReference type="PROSITE" id="PS00046">
    <property type="entry name" value="HISTONE_H2A"/>
    <property type="match status" value="1"/>
</dbReference>
<dbReference type="PANTHER" id="PTHR23430">
    <property type="entry name" value="HISTONE H2A"/>
    <property type="match status" value="1"/>
</dbReference>
<keyword evidence="7 9" id="KW-0539">Nucleus</keyword>
<dbReference type="CDD" id="cd00074">
    <property type="entry name" value="HFD_H2A"/>
    <property type="match status" value="1"/>
</dbReference>
<name>A0AAD4NB24_9BILA</name>
<dbReference type="Pfam" id="PF16211">
    <property type="entry name" value="Histone_H2A_C"/>
    <property type="match status" value="1"/>
</dbReference>
<dbReference type="Proteomes" id="UP001201812">
    <property type="component" value="Unassembled WGS sequence"/>
</dbReference>
<dbReference type="InterPro" id="IPR032454">
    <property type="entry name" value="Histone_H2A_C"/>
</dbReference>